<sequence>MTAKAGILVTIEAVLNEKGGPSAAAAKAEPERRGGKWKQDTPMNPANKPKARRKQKTTKKPCETIELSDGSQEAKNSDTGGSGGWSVNEFVGDCTTPQQGEQERRIAEVTRGGEEGDFRQPTGRRRGYTVEDIVRSASDRG</sequence>
<gene>
    <name evidence="2" type="ORF">R1flu_017040</name>
</gene>
<feature type="region of interest" description="Disordered" evidence="1">
    <location>
        <begin position="16"/>
        <end position="141"/>
    </location>
</feature>
<evidence type="ECO:0000256" key="1">
    <source>
        <dbReference type="SAM" id="MobiDB-lite"/>
    </source>
</evidence>
<protein>
    <submittedName>
        <fullName evidence="2">Uncharacterized protein</fullName>
    </submittedName>
</protein>
<evidence type="ECO:0000313" key="2">
    <source>
        <dbReference type="EMBL" id="KAL2632354.1"/>
    </source>
</evidence>
<accession>A0ABD1YPJ4</accession>
<dbReference type="EMBL" id="JBHFFA010000004">
    <property type="protein sequence ID" value="KAL2632354.1"/>
    <property type="molecule type" value="Genomic_DNA"/>
</dbReference>
<feature type="compositionally biased region" description="Basic and acidic residues" evidence="1">
    <location>
        <begin position="128"/>
        <end position="141"/>
    </location>
</feature>
<keyword evidence="3" id="KW-1185">Reference proteome</keyword>
<dbReference type="Proteomes" id="UP001605036">
    <property type="component" value="Unassembled WGS sequence"/>
</dbReference>
<comment type="caution">
    <text evidence="2">The sequence shown here is derived from an EMBL/GenBank/DDBJ whole genome shotgun (WGS) entry which is preliminary data.</text>
</comment>
<feature type="compositionally biased region" description="Basic residues" evidence="1">
    <location>
        <begin position="49"/>
        <end position="59"/>
    </location>
</feature>
<feature type="compositionally biased region" description="Basic and acidic residues" evidence="1">
    <location>
        <begin position="101"/>
        <end position="118"/>
    </location>
</feature>
<reference evidence="2 3" key="1">
    <citation type="submission" date="2024-09" db="EMBL/GenBank/DDBJ databases">
        <title>Chromosome-scale assembly of Riccia fluitans.</title>
        <authorList>
            <person name="Paukszto L."/>
            <person name="Sawicki J."/>
            <person name="Karawczyk K."/>
            <person name="Piernik-Szablinska J."/>
            <person name="Szczecinska M."/>
            <person name="Mazdziarz M."/>
        </authorList>
    </citation>
    <scope>NUCLEOTIDE SEQUENCE [LARGE SCALE GENOMIC DNA]</scope>
    <source>
        <strain evidence="2">Rf_01</strain>
        <tissue evidence="2">Aerial parts of the thallus</tissue>
    </source>
</reference>
<feature type="compositionally biased region" description="Polar residues" evidence="1">
    <location>
        <begin position="69"/>
        <end position="79"/>
    </location>
</feature>
<evidence type="ECO:0000313" key="3">
    <source>
        <dbReference type="Proteomes" id="UP001605036"/>
    </source>
</evidence>
<feature type="compositionally biased region" description="Basic and acidic residues" evidence="1">
    <location>
        <begin position="28"/>
        <end position="39"/>
    </location>
</feature>
<proteinExistence type="predicted"/>
<dbReference type="AlphaFoldDB" id="A0ABD1YPJ4"/>
<organism evidence="2 3">
    <name type="scientific">Riccia fluitans</name>
    <dbReference type="NCBI Taxonomy" id="41844"/>
    <lineage>
        <taxon>Eukaryota</taxon>
        <taxon>Viridiplantae</taxon>
        <taxon>Streptophyta</taxon>
        <taxon>Embryophyta</taxon>
        <taxon>Marchantiophyta</taxon>
        <taxon>Marchantiopsida</taxon>
        <taxon>Marchantiidae</taxon>
        <taxon>Marchantiales</taxon>
        <taxon>Ricciaceae</taxon>
        <taxon>Riccia</taxon>
    </lineage>
</organism>
<name>A0ABD1YPJ4_9MARC</name>